<dbReference type="OrthoDB" id="20507at2759"/>
<feature type="compositionally biased region" description="Polar residues" evidence="1">
    <location>
        <begin position="274"/>
        <end position="284"/>
    </location>
</feature>
<feature type="compositionally biased region" description="Polar residues" evidence="1">
    <location>
        <begin position="1"/>
        <end position="14"/>
    </location>
</feature>
<feature type="compositionally biased region" description="Polar residues" evidence="1">
    <location>
        <begin position="346"/>
        <end position="366"/>
    </location>
</feature>
<gene>
    <name evidence="2" type="ORF">IWQ62_006317</name>
</gene>
<protein>
    <submittedName>
        <fullName evidence="2">Uncharacterized protein</fullName>
    </submittedName>
</protein>
<dbReference type="AlphaFoldDB" id="A0A9W8E4F3"/>
<sequence length="408" mass="44182">RQNVVNKSHESSPLAQARVAGKNSKVTKSRPFVQRSRLSIIDSDEDESGDHSSSTTFVSFAQPTPATAVHSPRPSPETRSITSQTGSHFSPATRSPVTDSNVFQITHRRVQRRCHDNRIPLVGFHLVEETIIYPPLVGVTLAKDGIPDGFNPGKDLATRFGNAQLKSHHRPDGKIPVSLQSTTDSELLEYLAKRERAHLAQFAEIKQSTSSSTFTTSTVSARLQSRARETAECIDADNNVTTFGTKTPTSSNPPALLSRFVPSQSSSLSNLAAKSTTTDISTGTKPVPSKIPTVNGQPDPWLNTAQEAAVLGFYGPLTRTTTGFSPHRLLCKRFQLAVPVPAAPSHPTSTQSTTRWDQQPGLSPTPAQHHRLRVAAESSAHDNTNASLDSHSVTLEKPTLALLKIIFT</sequence>
<feature type="compositionally biased region" description="Polar residues" evidence="1">
    <location>
        <begin position="381"/>
        <end position="390"/>
    </location>
</feature>
<feature type="compositionally biased region" description="Polar residues" evidence="1">
    <location>
        <begin position="77"/>
        <end position="98"/>
    </location>
</feature>
<evidence type="ECO:0000313" key="2">
    <source>
        <dbReference type="EMBL" id="KAJ1952009.1"/>
    </source>
</evidence>
<accession>A0A9W8E4F3</accession>
<feature type="region of interest" description="Disordered" evidence="1">
    <location>
        <begin position="342"/>
        <end position="390"/>
    </location>
</feature>
<comment type="caution">
    <text evidence="2">The sequence shown here is derived from an EMBL/GenBank/DDBJ whole genome shotgun (WGS) entry which is preliminary data.</text>
</comment>
<organism evidence="2 3">
    <name type="scientific">Dispira parvispora</name>
    <dbReference type="NCBI Taxonomy" id="1520584"/>
    <lineage>
        <taxon>Eukaryota</taxon>
        <taxon>Fungi</taxon>
        <taxon>Fungi incertae sedis</taxon>
        <taxon>Zoopagomycota</taxon>
        <taxon>Kickxellomycotina</taxon>
        <taxon>Dimargaritomycetes</taxon>
        <taxon>Dimargaritales</taxon>
        <taxon>Dimargaritaceae</taxon>
        <taxon>Dispira</taxon>
    </lineage>
</organism>
<reference evidence="2" key="1">
    <citation type="submission" date="2022-07" db="EMBL/GenBank/DDBJ databases">
        <title>Phylogenomic reconstructions and comparative analyses of Kickxellomycotina fungi.</title>
        <authorList>
            <person name="Reynolds N.K."/>
            <person name="Stajich J.E."/>
            <person name="Barry K."/>
            <person name="Grigoriev I.V."/>
            <person name="Crous P."/>
            <person name="Smith M.E."/>
        </authorList>
    </citation>
    <scope>NUCLEOTIDE SEQUENCE</scope>
    <source>
        <strain evidence="2">RSA 1196</strain>
    </source>
</reference>
<feature type="non-terminal residue" evidence="2">
    <location>
        <position position="1"/>
    </location>
</feature>
<feature type="region of interest" description="Disordered" evidence="1">
    <location>
        <begin position="1"/>
        <end position="98"/>
    </location>
</feature>
<dbReference type="Proteomes" id="UP001150925">
    <property type="component" value="Unassembled WGS sequence"/>
</dbReference>
<feature type="compositionally biased region" description="Polar residues" evidence="1">
    <location>
        <begin position="55"/>
        <end position="65"/>
    </location>
</feature>
<keyword evidence="3" id="KW-1185">Reference proteome</keyword>
<dbReference type="EMBL" id="JANBPY010003342">
    <property type="protein sequence ID" value="KAJ1952009.1"/>
    <property type="molecule type" value="Genomic_DNA"/>
</dbReference>
<evidence type="ECO:0000313" key="3">
    <source>
        <dbReference type="Proteomes" id="UP001150925"/>
    </source>
</evidence>
<feature type="region of interest" description="Disordered" evidence="1">
    <location>
        <begin position="274"/>
        <end position="294"/>
    </location>
</feature>
<name>A0A9W8E4F3_9FUNG</name>
<evidence type="ECO:0000256" key="1">
    <source>
        <dbReference type="SAM" id="MobiDB-lite"/>
    </source>
</evidence>
<proteinExistence type="predicted"/>